<evidence type="ECO:0000313" key="6">
    <source>
        <dbReference type="EMBL" id="OQR95698.1"/>
    </source>
</evidence>
<dbReference type="STRING" id="74557.A0A1V9ZCI3"/>
<dbReference type="OrthoDB" id="63193at2759"/>
<reference evidence="6 7" key="1">
    <citation type="journal article" date="2014" name="Genome Biol. Evol.">
        <title>The secreted proteins of Achlya hypogyna and Thraustotheca clavata identify the ancestral oomycete secretome and reveal gene acquisitions by horizontal gene transfer.</title>
        <authorList>
            <person name="Misner I."/>
            <person name="Blouin N."/>
            <person name="Leonard G."/>
            <person name="Richards T.A."/>
            <person name="Lane C.E."/>
        </authorList>
    </citation>
    <scope>NUCLEOTIDE SEQUENCE [LARGE SCALE GENOMIC DNA]</scope>
    <source>
        <strain evidence="6 7">ATCC 34112</strain>
    </source>
</reference>
<dbReference type="InterPro" id="IPR000177">
    <property type="entry name" value="Apple"/>
</dbReference>
<dbReference type="Gene3D" id="3.50.4.10">
    <property type="entry name" value="Hepatocyte Growth Factor"/>
    <property type="match status" value="3"/>
</dbReference>
<dbReference type="GO" id="GO:0006508">
    <property type="term" value="P:proteolysis"/>
    <property type="evidence" value="ECO:0007669"/>
    <property type="project" value="InterPro"/>
</dbReference>
<evidence type="ECO:0000313" key="7">
    <source>
        <dbReference type="Proteomes" id="UP000243217"/>
    </source>
</evidence>
<evidence type="ECO:0000256" key="1">
    <source>
        <dbReference type="ARBA" id="ARBA00022737"/>
    </source>
</evidence>
<keyword evidence="7" id="KW-1185">Reference proteome</keyword>
<proteinExistence type="predicted"/>
<feature type="signal peptide" evidence="4">
    <location>
        <begin position="1"/>
        <end position="22"/>
    </location>
</feature>
<keyword evidence="2" id="KW-1015">Disulfide bond</keyword>
<name>A0A1V9ZCI3_9STRA</name>
<dbReference type="AlphaFoldDB" id="A0A1V9ZCI3"/>
<feature type="chain" id="PRO_5012935544" evidence="4">
    <location>
        <begin position="23"/>
        <end position="456"/>
    </location>
</feature>
<dbReference type="Pfam" id="PF14295">
    <property type="entry name" value="PAN_4"/>
    <property type="match status" value="2"/>
</dbReference>
<gene>
    <name evidence="6" type="ORF">THRCLA_22083</name>
</gene>
<dbReference type="PROSITE" id="PS50948">
    <property type="entry name" value="PAN"/>
    <property type="match status" value="1"/>
</dbReference>
<protein>
    <submittedName>
        <fullName evidence="6">Carbohydrate-binding protein</fullName>
    </submittedName>
</protein>
<organism evidence="6 7">
    <name type="scientific">Thraustotheca clavata</name>
    <dbReference type="NCBI Taxonomy" id="74557"/>
    <lineage>
        <taxon>Eukaryota</taxon>
        <taxon>Sar</taxon>
        <taxon>Stramenopiles</taxon>
        <taxon>Oomycota</taxon>
        <taxon>Saprolegniomycetes</taxon>
        <taxon>Saprolegniales</taxon>
        <taxon>Achlyaceae</taxon>
        <taxon>Thraustotheca</taxon>
    </lineage>
</organism>
<evidence type="ECO:0000259" key="5">
    <source>
        <dbReference type="PROSITE" id="PS50948"/>
    </source>
</evidence>
<accession>A0A1V9ZCI3</accession>
<feature type="region of interest" description="Disordered" evidence="3">
    <location>
        <begin position="29"/>
        <end position="97"/>
    </location>
</feature>
<dbReference type="PANTHER" id="PTHR33946:SF4">
    <property type="entry name" value="COAGULATION FACTOR XI"/>
    <property type="match status" value="1"/>
</dbReference>
<dbReference type="EMBL" id="JNBS01002057">
    <property type="protein sequence ID" value="OQR95698.1"/>
    <property type="molecule type" value="Genomic_DNA"/>
</dbReference>
<dbReference type="SMART" id="SM00223">
    <property type="entry name" value="APPLE"/>
    <property type="match status" value="3"/>
</dbReference>
<comment type="caution">
    <text evidence="6">The sequence shown here is derived from an EMBL/GenBank/DDBJ whole genome shotgun (WGS) entry which is preliminary data.</text>
</comment>
<dbReference type="PANTHER" id="PTHR33946">
    <property type="match status" value="1"/>
</dbReference>
<feature type="compositionally biased region" description="Pro residues" evidence="3">
    <location>
        <begin position="34"/>
        <end position="43"/>
    </location>
</feature>
<dbReference type="Pfam" id="PF00024">
    <property type="entry name" value="PAN_1"/>
    <property type="match status" value="1"/>
</dbReference>
<evidence type="ECO:0000256" key="2">
    <source>
        <dbReference type="ARBA" id="ARBA00023157"/>
    </source>
</evidence>
<dbReference type="Proteomes" id="UP000243217">
    <property type="component" value="Unassembled WGS sequence"/>
</dbReference>
<feature type="domain" description="Apple" evidence="5">
    <location>
        <begin position="315"/>
        <end position="385"/>
    </location>
</feature>
<evidence type="ECO:0000256" key="4">
    <source>
        <dbReference type="SAM" id="SignalP"/>
    </source>
</evidence>
<keyword evidence="4" id="KW-0732">Signal</keyword>
<evidence type="ECO:0000256" key="3">
    <source>
        <dbReference type="SAM" id="MobiDB-lite"/>
    </source>
</evidence>
<keyword evidence="1" id="KW-0677">Repeat</keyword>
<feature type="compositionally biased region" description="Low complexity" evidence="3">
    <location>
        <begin position="44"/>
        <end position="66"/>
    </location>
</feature>
<dbReference type="CDD" id="cd01100">
    <property type="entry name" value="APPLE_Factor_XI_like"/>
    <property type="match status" value="2"/>
</dbReference>
<dbReference type="InterPro" id="IPR003609">
    <property type="entry name" value="Pan_app"/>
</dbReference>
<dbReference type="GO" id="GO:0005576">
    <property type="term" value="C:extracellular region"/>
    <property type="evidence" value="ECO:0007669"/>
    <property type="project" value="InterPro"/>
</dbReference>
<sequence length="456" mass="48181">MNLMVIPFVMLDLLFLQSMVLGITPAPTIATPIPTTPTPPPTTATPAPTTATSAPTTATPISTTPSPTTPAPSPTTATPAPTTSPVPTPSTKANPNITASPTKYVPVAPIPYVNTQPTLFLGYQIFTSSGNILYEFYSGIYTSSFANNANSKWTYISMRIYSLLPAMGNVWKHSTPLQVSWVFAPIFVHQAPISNDFTNNAIIQTRQKACLTLTPSSSTLQVSSCHQKSPNQWLRLALTSPLQPNTDYVGQDLSSTSQPTATKCYADCAIKLGCLAFVWTRNNGGTCWLKSGTANTISNSNAIAGTVTPPNVAVCSRLSLMQQTDFKGFDITSVGGATPNDCCVLCASLNACTAFSWKAGVCYLKSAAQTSLSNSLVTSSFVSKCSLLQANVDFPGNDIGSAPATMPKSCCGLCRLVPNCKAFSWSQASGGTCWFKSSRSSSATRNTGVYSAFVIL</sequence>